<evidence type="ECO:0000313" key="1">
    <source>
        <dbReference type="EMBL" id="QHT32196.1"/>
    </source>
</evidence>
<dbReference type="EMBL" id="MN738932">
    <property type="protein sequence ID" value="QHT32196.1"/>
    <property type="molecule type" value="Genomic_DNA"/>
</dbReference>
<protein>
    <submittedName>
        <fullName evidence="1">Uncharacterized protein</fullName>
    </submittedName>
</protein>
<accession>A0A6C0ESN6</accession>
<sequence length="141" mass="16629">MKKYYNNIANHMAKTRNSMGLEYPLMPVSYITNMAGYIPKGINYMTDQYKRYYGYLGDSVMEINNNKVAVQLYNSDNNLYPYKIIIFPYVLNSFKAFHSDLFKQISFKEVDDTIEVYAKITTAKNKYKLLTNPVSYLRFKK</sequence>
<reference evidence="1" key="1">
    <citation type="journal article" date="2020" name="Nature">
        <title>Giant virus diversity and host interactions through global metagenomics.</title>
        <authorList>
            <person name="Schulz F."/>
            <person name="Roux S."/>
            <person name="Paez-Espino D."/>
            <person name="Jungbluth S."/>
            <person name="Walsh D.A."/>
            <person name="Denef V.J."/>
            <person name="McMahon K.D."/>
            <person name="Konstantinidis K.T."/>
            <person name="Eloe-Fadrosh E.A."/>
            <person name="Kyrpides N.C."/>
            <person name="Woyke T."/>
        </authorList>
    </citation>
    <scope>NUCLEOTIDE SEQUENCE</scope>
    <source>
        <strain evidence="1">GVMAG-M-3300009159-65</strain>
    </source>
</reference>
<dbReference type="AlphaFoldDB" id="A0A6C0ESN6"/>
<proteinExistence type="predicted"/>
<name>A0A6C0ESN6_9ZZZZ</name>
<organism evidence="1">
    <name type="scientific">viral metagenome</name>
    <dbReference type="NCBI Taxonomy" id="1070528"/>
    <lineage>
        <taxon>unclassified sequences</taxon>
        <taxon>metagenomes</taxon>
        <taxon>organismal metagenomes</taxon>
    </lineage>
</organism>